<keyword evidence="2" id="KW-1185">Reference proteome</keyword>
<sequence>MPGNHDSHSEVIAKSAALTEVFTEEKFAYMLSLCPNPESLGTDHNRYEATYTASLKGDPEKVKACEAERVVMTQNLAILHGIAKVLSVKDPTVMEKLGFGKPPEKAAIASHIIDSPHGFKVFFDPKGNLFATLGKVEGAKGYELWACDGDPNVESNWRLVLFSLNCKKIPITGLNRTRTNWLKIRGIRGNITGPWSYLQSVNPA</sequence>
<dbReference type="KEGG" id="gbm:Gbem_1393"/>
<dbReference type="OrthoDB" id="5402245at2"/>
<dbReference type="RefSeq" id="WP_012529824.1">
    <property type="nucleotide sequence ID" value="NC_011146.1"/>
</dbReference>
<dbReference type="AlphaFoldDB" id="B5EIP7"/>
<reference evidence="1 2" key="1">
    <citation type="submission" date="2008-07" db="EMBL/GenBank/DDBJ databases">
        <title>Complete sequence of Geobacter bemidjiensis BEM.</title>
        <authorList>
            <consortium name="US DOE Joint Genome Institute"/>
            <person name="Lucas S."/>
            <person name="Copeland A."/>
            <person name="Lapidus A."/>
            <person name="Glavina del Rio T."/>
            <person name="Dalin E."/>
            <person name="Tice H."/>
            <person name="Bruce D."/>
            <person name="Goodwin L."/>
            <person name="Pitluck S."/>
            <person name="Kiss H."/>
            <person name="Brettin T."/>
            <person name="Detter J.C."/>
            <person name="Han C."/>
            <person name="Kuske C.R."/>
            <person name="Schmutz J."/>
            <person name="Larimer F."/>
            <person name="Land M."/>
            <person name="Hauser L."/>
            <person name="Kyrpides N."/>
            <person name="Lykidis A."/>
            <person name="Lovley D."/>
            <person name="Richardson P."/>
        </authorList>
    </citation>
    <scope>NUCLEOTIDE SEQUENCE [LARGE SCALE GENOMIC DNA]</scope>
    <source>
        <strain evidence="2">ATCC BAA-1014 / DSM 16622 / JCM 12645 / Bem</strain>
    </source>
</reference>
<evidence type="ECO:0000313" key="2">
    <source>
        <dbReference type="Proteomes" id="UP000008825"/>
    </source>
</evidence>
<dbReference type="STRING" id="404380.Gbem_1393"/>
<proteinExistence type="predicted"/>
<name>B5EIP7_CITBB</name>
<accession>B5EIP7</accession>
<gene>
    <name evidence="1" type="ordered locus">Gbem_1393</name>
</gene>
<dbReference type="Proteomes" id="UP000008825">
    <property type="component" value="Chromosome"/>
</dbReference>
<organism evidence="1 2">
    <name type="scientific">Citrifermentans bemidjiense (strain ATCC BAA-1014 / DSM 16622 / JCM 12645 / Bem)</name>
    <name type="common">Geobacter bemidjiensis</name>
    <dbReference type="NCBI Taxonomy" id="404380"/>
    <lineage>
        <taxon>Bacteria</taxon>
        <taxon>Pseudomonadati</taxon>
        <taxon>Thermodesulfobacteriota</taxon>
        <taxon>Desulfuromonadia</taxon>
        <taxon>Geobacterales</taxon>
        <taxon>Geobacteraceae</taxon>
        <taxon>Citrifermentans</taxon>
    </lineage>
</organism>
<dbReference type="EMBL" id="CP001124">
    <property type="protein sequence ID" value="ACH38412.1"/>
    <property type="molecule type" value="Genomic_DNA"/>
</dbReference>
<dbReference type="HOGENOM" id="CLU_114478_0_0_7"/>
<evidence type="ECO:0000313" key="1">
    <source>
        <dbReference type="EMBL" id="ACH38412.1"/>
    </source>
</evidence>
<reference evidence="1 2" key="2">
    <citation type="journal article" date="2010" name="BMC Genomics">
        <title>The genome of Geobacter bemidjiensis, exemplar for the subsurface clade of Geobacter species that predominate in Fe(III)-reducing subsurface environments.</title>
        <authorList>
            <person name="Aklujkar M."/>
            <person name="Young N.D."/>
            <person name="Holmes D."/>
            <person name="Chavan M."/>
            <person name="Risso C."/>
            <person name="Kiss H.E."/>
            <person name="Han C.S."/>
            <person name="Land M.L."/>
            <person name="Lovley D.R."/>
        </authorList>
    </citation>
    <scope>NUCLEOTIDE SEQUENCE [LARGE SCALE GENOMIC DNA]</scope>
    <source>
        <strain evidence="2">ATCC BAA-1014 / DSM 16622 / JCM 12645 / Bem</strain>
    </source>
</reference>
<protein>
    <submittedName>
        <fullName evidence="1">Uncharacterized protein</fullName>
    </submittedName>
</protein>